<organism evidence="19 20">
    <name type="scientific">Plesiocystis pacifica SIR-1</name>
    <dbReference type="NCBI Taxonomy" id="391625"/>
    <lineage>
        <taxon>Bacteria</taxon>
        <taxon>Pseudomonadati</taxon>
        <taxon>Myxococcota</taxon>
        <taxon>Polyangia</taxon>
        <taxon>Nannocystales</taxon>
        <taxon>Nannocystaceae</taxon>
        <taxon>Plesiocystis</taxon>
    </lineage>
</organism>
<dbReference type="NCBIfam" id="TIGR00630">
    <property type="entry name" value="uvra"/>
    <property type="match status" value="1"/>
</dbReference>
<dbReference type="GO" id="GO:0004518">
    <property type="term" value="F:nuclease activity"/>
    <property type="evidence" value="ECO:0007669"/>
    <property type="project" value="UniProtKB-KW"/>
</dbReference>
<dbReference type="STRING" id="391625.PPSIR1_39770"/>
<dbReference type="InterPro" id="IPR041552">
    <property type="entry name" value="UvrA_DNA-bd"/>
</dbReference>
<evidence type="ECO:0000256" key="13">
    <source>
        <dbReference type="ARBA" id="ARBA00023204"/>
    </source>
</evidence>
<dbReference type="InterPro" id="IPR003593">
    <property type="entry name" value="AAA+_ATPase"/>
</dbReference>
<keyword evidence="11" id="KW-0267">Excision nuclease</keyword>
<dbReference type="EMBL" id="ABCS01000003">
    <property type="protein sequence ID" value="EDM81463.1"/>
    <property type="molecule type" value="Genomic_DNA"/>
</dbReference>
<dbReference type="PROSITE" id="PS50893">
    <property type="entry name" value="ABC_TRANSPORTER_2"/>
    <property type="match status" value="2"/>
</dbReference>
<name>A6FY84_9BACT</name>
<feature type="compositionally biased region" description="Basic residues" evidence="17">
    <location>
        <begin position="379"/>
        <end position="391"/>
    </location>
</feature>
<keyword evidence="12" id="KW-0238">DNA-binding</keyword>
<proteinExistence type="inferred from homology"/>
<dbReference type="RefSeq" id="WP_006969433.1">
    <property type="nucleotide sequence ID" value="NZ_ABCS01000003.1"/>
</dbReference>
<dbReference type="InterPro" id="IPR017871">
    <property type="entry name" value="ABC_transporter-like_CS"/>
</dbReference>
<keyword evidence="2" id="KW-0963">Cytoplasm</keyword>
<sequence>MASAPPSAGLGPTRAPRVIRVRGARTHNLREVDLDLPRDALVVITGPSGSGKSSLAFDTIFAEGQRRYVESLSASARQFLAQLPKPDVDLIEGLSPTVALSQENRGRNPRSTVGTSTEVYDFLRLLFARIGVVYSWRSGAPMVRHGVDEMVDAVLALPERSKFSVVAPVVRGAPGDHRELFEDLRRAGFVRVAVDDELRDLDEDIVLDPDTRHDVEVYVDRLVLKDGIRSRLADSIEVALRLAHGKVRILPLRGEPLDFAERYTDFEHDLSYPEVTPGLFSFNSPEGACETCGGLGHRRVFDPGRLVPNPKLSIKEGALAVLSGKAGKAIERRLVDLAAHCGFDLYAPWDSLDALHRMTILQGSGDEAIPPAPDDGKGKSKGRAKKTGRARSKLEAEAEPFPGLIPMLEQRLREVESRAEGEDAPAGSELEPFMSQVRCSACDGQRLRIEGRHVKIEGKTIHELATLPIAELHAFLAGLDRESLDVERGEIAEAILAQALARLAAMIELGLAYLDLDRPTMTLSGGEAQRIRLATQIGSALAGVTYVLDEPSVGLHQRDNHRLIAMLERLRDLGNTVLVVEHDADTIRAADHVVDVGPGAGVLGGEIVFTGSVEALLEDRRSTTAAYLSGRRRIERPTPRKAPDEGAWIEVLNARGHNLRGVDVDFPVGQLTCVTGVSGSGKSSLVVDTLLPEAQRRLNGANAWGLGHDAIHGLDRCDRVVAVDQAPIGRSPRSNPATYTGLFTDLRNLFAQTAEAKVRGFTASRFSFNVKGGRCEHCRGEGQRRVEMHFLPDLWVTCRVCKGQRYERETLAVTFRGKNIAQVLAMPVAEACDFFIHQPNLRHKLEVLRDVGLGYISLGQSATTLSGGEAQRIKLARELARKSTGNTLFVLDEPTTGLHFDDVRKLLEVLERLVDEGNTVVVIEHDLEVIKCADWVVDIGPEGGSGGGQVVAAGRPEAIAACPESVTGRWLARVL</sequence>
<gene>
    <name evidence="19" type="ORF">PPSIR1_39770</name>
</gene>
<dbReference type="InterPro" id="IPR041102">
    <property type="entry name" value="UvrA_inter"/>
</dbReference>
<dbReference type="PANTHER" id="PTHR43152">
    <property type="entry name" value="UVRABC SYSTEM PROTEIN A"/>
    <property type="match status" value="1"/>
</dbReference>
<dbReference type="Gene3D" id="3.40.50.300">
    <property type="entry name" value="P-loop containing nucleotide triphosphate hydrolases"/>
    <property type="match status" value="2"/>
</dbReference>
<dbReference type="PROSITE" id="PS00211">
    <property type="entry name" value="ABC_TRANSPORTER_1"/>
    <property type="match status" value="2"/>
</dbReference>
<feature type="domain" description="ABC transporter" evidence="18">
    <location>
        <begin position="634"/>
        <end position="972"/>
    </location>
</feature>
<evidence type="ECO:0000256" key="4">
    <source>
        <dbReference type="ARBA" id="ARBA00022737"/>
    </source>
</evidence>
<keyword evidence="6" id="KW-0227">DNA damage</keyword>
<dbReference type="eggNOG" id="COG0178">
    <property type="taxonomic scope" value="Bacteria"/>
</dbReference>
<comment type="subcellular location">
    <subcellularLocation>
        <location evidence="1">Cytoplasm</location>
    </subcellularLocation>
</comment>
<keyword evidence="13" id="KW-0234">DNA repair</keyword>
<keyword evidence="9" id="KW-0862">Zinc</keyword>
<evidence type="ECO:0000256" key="2">
    <source>
        <dbReference type="ARBA" id="ARBA00022490"/>
    </source>
</evidence>
<evidence type="ECO:0000256" key="1">
    <source>
        <dbReference type="ARBA" id="ARBA00004496"/>
    </source>
</evidence>
<feature type="region of interest" description="Disordered" evidence="17">
    <location>
        <begin position="364"/>
        <end position="396"/>
    </location>
</feature>
<keyword evidence="3" id="KW-0479">Metal-binding</keyword>
<evidence type="ECO:0000256" key="3">
    <source>
        <dbReference type="ARBA" id="ARBA00022723"/>
    </source>
</evidence>
<comment type="similarity">
    <text evidence="14">Belongs to the ABC transporter superfamily. UvrA family.</text>
</comment>
<evidence type="ECO:0000313" key="20">
    <source>
        <dbReference type="Proteomes" id="UP000005801"/>
    </source>
</evidence>
<keyword evidence="8" id="KW-0863">Zinc-finger</keyword>
<evidence type="ECO:0000256" key="17">
    <source>
        <dbReference type="SAM" id="MobiDB-lite"/>
    </source>
</evidence>
<dbReference type="CDD" id="cd03271">
    <property type="entry name" value="ABC_UvrA_II"/>
    <property type="match status" value="1"/>
</dbReference>
<evidence type="ECO:0000256" key="16">
    <source>
        <dbReference type="ARBA" id="ARBA00042156"/>
    </source>
</evidence>
<evidence type="ECO:0000256" key="6">
    <source>
        <dbReference type="ARBA" id="ARBA00022763"/>
    </source>
</evidence>
<accession>A6FY84</accession>
<keyword evidence="4" id="KW-0677">Repeat</keyword>
<dbReference type="SMART" id="SM00382">
    <property type="entry name" value="AAA"/>
    <property type="match status" value="2"/>
</dbReference>
<dbReference type="GO" id="GO:0003677">
    <property type="term" value="F:DNA binding"/>
    <property type="evidence" value="ECO:0007669"/>
    <property type="project" value="UniProtKB-KW"/>
</dbReference>
<evidence type="ECO:0000256" key="8">
    <source>
        <dbReference type="ARBA" id="ARBA00022771"/>
    </source>
</evidence>
<reference evidence="19 20" key="1">
    <citation type="submission" date="2007-06" db="EMBL/GenBank/DDBJ databases">
        <authorList>
            <person name="Shimkets L."/>
            <person name="Ferriera S."/>
            <person name="Johnson J."/>
            <person name="Kravitz S."/>
            <person name="Beeson K."/>
            <person name="Sutton G."/>
            <person name="Rogers Y.-H."/>
            <person name="Friedman R."/>
            <person name="Frazier M."/>
            <person name="Venter J.C."/>
        </authorList>
    </citation>
    <scope>NUCLEOTIDE SEQUENCE [LARGE SCALE GENOMIC DNA]</scope>
    <source>
        <strain evidence="19 20">SIR-1</strain>
    </source>
</reference>
<dbReference type="OrthoDB" id="9809851at2"/>
<dbReference type="GO" id="GO:0016887">
    <property type="term" value="F:ATP hydrolysis activity"/>
    <property type="evidence" value="ECO:0007669"/>
    <property type="project" value="InterPro"/>
</dbReference>
<dbReference type="Gene3D" id="3.30.1490.20">
    <property type="entry name" value="ATP-grasp fold, A domain"/>
    <property type="match status" value="1"/>
</dbReference>
<dbReference type="InterPro" id="IPR004602">
    <property type="entry name" value="UvrA"/>
</dbReference>
<evidence type="ECO:0000256" key="11">
    <source>
        <dbReference type="ARBA" id="ARBA00022881"/>
    </source>
</evidence>
<dbReference type="InterPro" id="IPR013815">
    <property type="entry name" value="ATP_grasp_subdomain_1"/>
</dbReference>
<dbReference type="GO" id="GO:0008270">
    <property type="term" value="F:zinc ion binding"/>
    <property type="evidence" value="ECO:0007669"/>
    <property type="project" value="UniProtKB-KW"/>
</dbReference>
<evidence type="ECO:0000256" key="7">
    <source>
        <dbReference type="ARBA" id="ARBA00022769"/>
    </source>
</evidence>
<dbReference type="InterPro" id="IPR027417">
    <property type="entry name" value="P-loop_NTPase"/>
</dbReference>
<dbReference type="Pfam" id="PF17760">
    <property type="entry name" value="UvrA_inter"/>
    <property type="match status" value="1"/>
</dbReference>
<dbReference type="PANTHER" id="PTHR43152:SF3">
    <property type="entry name" value="UVRABC SYSTEM PROTEIN A"/>
    <property type="match status" value="1"/>
</dbReference>
<evidence type="ECO:0000256" key="9">
    <source>
        <dbReference type="ARBA" id="ARBA00022833"/>
    </source>
</evidence>
<comment type="caution">
    <text evidence="19">The sequence shown here is derived from an EMBL/GenBank/DDBJ whole genome shotgun (WGS) entry which is preliminary data.</text>
</comment>
<dbReference type="GO" id="GO:0006289">
    <property type="term" value="P:nucleotide-excision repair"/>
    <property type="evidence" value="ECO:0007669"/>
    <property type="project" value="InterPro"/>
</dbReference>
<keyword evidence="5" id="KW-0547">Nucleotide-binding</keyword>
<dbReference type="Gene3D" id="1.20.1580.10">
    <property type="entry name" value="ABC transporter ATPase like domain"/>
    <property type="match status" value="2"/>
</dbReference>
<dbReference type="Gene3D" id="1.10.8.280">
    <property type="entry name" value="ABC transporter ATPase domain-like"/>
    <property type="match status" value="1"/>
</dbReference>
<evidence type="ECO:0000313" key="19">
    <source>
        <dbReference type="EMBL" id="EDM81463.1"/>
    </source>
</evidence>
<evidence type="ECO:0000259" key="18">
    <source>
        <dbReference type="PROSITE" id="PS50893"/>
    </source>
</evidence>
<evidence type="ECO:0000256" key="10">
    <source>
        <dbReference type="ARBA" id="ARBA00022840"/>
    </source>
</evidence>
<evidence type="ECO:0000256" key="15">
    <source>
        <dbReference type="ARBA" id="ARBA00039316"/>
    </source>
</evidence>
<keyword evidence="10" id="KW-0067">ATP-binding</keyword>
<dbReference type="InterPro" id="IPR003439">
    <property type="entry name" value="ABC_transporter-like_ATP-bd"/>
</dbReference>
<keyword evidence="20" id="KW-1185">Reference proteome</keyword>
<dbReference type="Pfam" id="PF17755">
    <property type="entry name" value="UvrA_DNA-bind"/>
    <property type="match status" value="1"/>
</dbReference>
<dbReference type="NCBIfam" id="NF001503">
    <property type="entry name" value="PRK00349.1"/>
    <property type="match status" value="1"/>
</dbReference>
<evidence type="ECO:0000256" key="14">
    <source>
        <dbReference type="ARBA" id="ARBA00038000"/>
    </source>
</evidence>
<dbReference type="GO" id="GO:0005737">
    <property type="term" value="C:cytoplasm"/>
    <property type="evidence" value="ECO:0007669"/>
    <property type="project" value="UniProtKB-SubCell"/>
</dbReference>
<dbReference type="Proteomes" id="UP000005801">
    <property type="component" value="Unassembled WGS sequence"/>
</dbReference>
<evidence type="ECO:0000256" key="5">
    <source>
        <dbReference type="ARBA" id="ARBA00022741"/>
    </source>
</evidence>
<keyword evidence="7" id="KW-0228">DNA excision</keyword>
<dbReference type="SUPFAM" id="SSF52540">
    <property type="entry name" value="P-loop containing nucleoside triphosphate hydrolases"/>
    <property type="match status" value="2"/>
</dbReference>
<protein>
    <recommendedName>
        <fullName evidence="15">UvrABC system protein A</fullName>
    </recommendedName>
    <alternativeName>
        <fullName evidence="16">Excinuclease ABC subunit A</fullName>
    </alternativeName>
</protein>
<feature type="domain" description="ABC transporter" evidence="18">
    <location>
        <begin position="332"/>
        <end position="629"/>
    </location>
</feature>
<dbReference type="GO" id="GO:0009380">
    <property type="term" value="C:excinuclease repair complex"/>
    <property type="evidence" value="ECO:0007669"/>
    <property type="project" value="InterPro"/>
</dbReference>
<dbReference type="GO" id="GO:0005524">
    <property type="term" value="F:ATP binding"/>
    <property type="evidence" value="ECO:0007669"/>
    <property type="project" value="UniProtKB-KW"/>
</dbReference>
<dbReference type="AlphaFoldDB" id="A6FY84"/>
<evidence type="ECO:0000256" key="12">
    <source>
        <dbReference type="ARBA" id="ARBA00023125"/>
    </source>
</evidence>